<keyword evidence="2" id="KW-1185">Reference proteome</keyword>
<dbReference type="EMBL" id="CM010723">
    <property type="protein sequence ID" value="RZC79588.1"/>
    <property type="molecule type" value="Genomic_DNA"/>
</dbReference>
<protein>
    <submittedName>
        <fullName evidence="1">Uncharacterized protein</fullName>
    </submittedName>
</protein>
<dbReference type="Gramene" id="RZC79588">
    <property type="protein sequence ID" value="RZC79588"/>
    <property type="gene ID" value="C5167_003824"/>
</dbReference>
<organism evidence="1 2">
    <name type="scientific">Papaver somniferum</name>
    <name type="common">Opium poppy</name>
    <dbReference type="NCBI Taxonomy" id="3469"/>
    <lineage>
        <taxon>Eukaryota</taxon>
        <taxon>Viridiplantae</taxon>
        <taxon>Streptophyta</taxon>
        <taxon>Embryophyta</taxon>
        <taxon>Tracheophyta</taxon>
        <taxon>Spermatophyta</taxon>
        <taxon>Magnoliopsida</taxon>
        <taxon>Ranunculales</taxon>
        <taxon>Papaveraceae</taxon>
        <taxon>Papaveroideae</taxon>
        <taxon>Papaver</taxon>
    </lineage>
</organism>
<proteinExistence type="predicted"/>
<accession>A0A4Y7L588</accession>
<evidence type="ECO:0000313" key="1">
    <source>
        <dbReference type="EMBL" id="RZC79588.1"/>
    </source>
</evidence>
<evidence type="ECO:0000313" key="2">
    <source>
        <dbReference type="Proteomes" id="UP000316621"/>
    </source>
</evidence>
<name>A0A4Y7L588_PAPSO</name>
<dbReference type="Proteomes" id="UP000316621">
    <property type="component" value="Chromosome 9"/>
</dbReference>
<reference evidence="1 2" key="1">
    <citation type="journal article" date="2018" name="Science">
        <title>The opium poppy genome and morphinan production.</title>
        <authorList>
            <person name="Guo L."/>
            <person name="Winzer T."/>
            <person name="Yang X."/>
            <person name="Li Y."/>
            <person name="Ning Z."/>
            <person name="He Z."/>
            <person name="Teodor R."/>
            <person name="Lu Y."/>
            <person name="Bowser T.A."/>
            <person name="Graham I.A."/>
            <person name="Ye K."/>
        </authorList>
    </citation>
    <scope>NUCLEOTIDE SEQUENCE [LARGE SCALE GENOMIC DNA]</scope>
    <source>
        <strain evidence="2">cv. HN1</strain>
        <tissue evidence="1">Leaves</tissue>
    </source>
</reference>
<gene>
    <name evidence="1" type="ORF">C5167_003824</name>
</gene>
<sequence>MRRKRMNHIKFLEHNLLKKEDEPYLVLVVEEQVQVLEEDLDLVVVQDNVPEEDEEAIVIGWCYWSRFVRGFEVSYGVFEYQEGGALYHRATTLGWQVRLVMAELMLVENIAG</sequence>
<dbReference type="AlphaFoldDB" id="A0A4Y7L588"/>